<accession>A0A814MV01</accession>
<evidence type="ECO:0000256" key="2">
    <source>
        <dbReference type="ARBA" id="ARBA00022679"/>
    </source>
</evidence>
<feature type="non-terminal residue" evidence="5">
    <location>
        <position position="1"/>
    </location>
</feature>
<dbReference type="EMBL" id="CAJNOO010001033">
    <property type="protein sequence ID" value="CAF1082899.1"/>
    <property type="molecule type" value="Genomic_DNA"/>
</dbReference>
<dbReference type="Gene3D" id="3.40.50.300">
    <property type="entry name" value="P-loop containing nucleotide triphosphate hydrolases"/>
    <property type="match status" value="1"/>
</dbReference>
<evidence type="ECO:0000256" key="3">
    <source>
        <dbReference type="SAM" id="Phobius"/>
    </source>
</evidence>
<keyword evidence="2" id="KW-0808">Transferase</keyword>
<gene>
    <name evidence="5" type="ORF">RFH988_LOCUS18390</name>
</gene>
<comment type="similarity">
    <text evidence="1">Belongs to the sulfotransferase 1 family.</text>
</comment>
<evidence type="ECO:0000313" key="6">
    <source>
        <dbReference type="Proteomes" id="UP000663882"/>
    </source>
</evidence>
<keyword evidence="3" id="KW-1133">Transmembrane helix</keyword>
<feature type="domain" description="Sulfotransferase" evidence="4">
    <location>
        <begin position="152"/>
        <end position="223"/>
    </location>
</feature>
<evidence type="ECO:0000256" key="1">
    <source>
        <dbReference type="ARBA" id="ARBA00005771"/>
    </source>
</evidence>
<dbReference type="AlphaFoldDB" id="A0A814MV01"/>
<keyword evidence="3" id="KW-0812">Transmembrane</keyword>
<dbReference type="PANTHER" id="PTHR11783">
    <property type="entry name" value="SULFOTRANSFERASE SULT"/>
    <property type="match status" value="1"/>
</dbReference>
<feature type="transmembrane region" description="Helical" evidence="3">
    <location>
        <begin position="74"/>
        <end position="94"/>
    </location>
</feature>
<dbReference type="InterPro" id="IPR000863">
    <property type="entry name" value="Sulfotransferase_dom"/>
</dbReference>
<dbReference type="Pfam" id="PF00685">
    <property type="entry name" value="Sulfotransfer_1"/>
    <property type="match status" value="1"/>
</dbReference>
<dbReference type="SUPFAM" id="SSF52540">
    <property type="entry name" value="P-loop containing nucleoside triphosphate hydrolases"/>
    <property type="match status" value="1"/>
</dbReference>
<name>A0A814MV01_9BILA</name>
<organism evidence="5 6">
    <name type="scientific">Rotaria sordida</name>
    <dbReference type="NCBI Taxonomy" id="392033"/>
    <lineage>
        <taxon>Eukaryota</taxon>
        <taxon>Metazoa</taxon>
        <taxon>Spiralia</taxon>
        <taxon>Gnathifera</taxon>
        <taxon>Rotifera</taxon>
        <taxon>Eurotatoria</taxon>
        <taxon>Bdelloidea</taxon>
        <taxon>Philodinida</taxon>
        <taxon>Philodinidae</taxon>
        <taxon>Rotaria</taxon>
    </lineage>
</organism>
<dbReference type="Proteomes" id="UP000663882">
    <property type="component" value="Unassembled WGS sequence"/>
</dbReference>
<reference evidence="5" key="1">
    <citation type="submission" date="2021-02" db="EMBL/GenBank/DDBJ databases">
        <authorList>
            <person name="Nowell W R."/>
        </authorList>
    </citation>
    <scope>NUCLEOTIDE SEQUENCE</scope>
</reference>
<evidence type="ECO:0000313" key="5">
    <source>
        <dbReference type="EMBL" id="CAF1082899.1"/>
    </source>
</evidence>
<keyword evidence="3" id="KW-0472">Membrane</keyword>
<dbReference type="OrthoDB" id="205623at2759"/>
<protein>
    <recommendedName>
        <fullName evidence="4">Sulfotransferase domain-containing protein</fullName>
    </recommendedName>
</protein>
<dbReference type="GO" id="GO:0008146">
    <property type="term" value="F:sulfotransferase activity"/>
    <property type="evidence" value="ECO:0007669"/>
    <property type="project" value="InterPro"/>
</dbReference>
<comment type="caution">
    <text evidence="5">The sequence shown here is derived from an EMBL/GenBank/DDBJ whole genome shotgun (WGS) entry which is preliminary data.</text>
</comment>
<proteinExistence type="inferred from homology"/>
<sequence length="259" mass="30824">MHFILCSIRYSPNFLIYRRFSLSSSKQNLFKSLFNHFQYARKAKEAAQKRGIDFAKLTIEQQLKLKPILRMRSAFRIVNITMGIMGLIGITVWYRRRQKEYQVGKEIDEELKPIWMDLKYFKHKGAMIGNYLLPEQIVGKLKQLKNFQFNQSDCICASFPKSGTTLIQEIVYLIQTNFDYESAKKIDISERYSFLEWPTVNLQKLSLNQTNKSRFFKTHLPQAIQKIILVYYAPWWRHLNDYHSLNDSIFFVAYEDLLT</sequence>
<evidence type="ECO:0000259" key="4">
    <source>
        <dbReference type="Pfam" id="PF00685"/>
    </source>
</evidence>
<dbReference type="InterPro" id="IPR027417">
    <property type="entry name" value="P-loop_NTPase"/>
</dbReference>